<feature type="compositionally biased region" description="Basic and acidic residues" evidence="13">
    <location>
        <begin position="348"/>
        <end position="361"/>
    </location>
</feature>
<keyword evidence="5" id="KW-0862">Zinc</keyword>
<dbReference type="SUPFAM" id="SSF57903">
    <property type="entry name" value="FYVE/PHD zinc finger"/>
    <property type="match status" value="1"/>
</dbReference>
<evidence type="ECO:0000313" key="17">
    <source>
        <dbReference type="Proteomes" id="UP000594262"/>
    </source>
</evidence>
<dbReference type="InterPro" id="IPR013083">
    <property type="entry name" value="Znf_RING/FYVE/PHD"/>
</dbReference>
<dbReference type="Pfam" id="PF02008">
    <property type="entry name" value="zf-CXXC"/>
    <property type="match status" value="1"/>
</dbReference>
<dbReference type="InterPro" id="IPR002857">
    <property type="entry name" value="Znf_CXXC"/>
</dbReference>
<feature type="compositionally biased region" description="Low complexity" evidence="13">
    <location>
        <begin position="268"/>
        <end position="278"/>
    </location>
</feature>
<evidence type="ECO:0000256" key="5">
    <source>
        <dbReference type="ARBA" id="ARBA00022833"/>
    </source>
</evidence>
<evidence type="ECO:0000259" key="15">
    <source>
        <dbReference type="PROSITE" id="PS51058"/>
    </source>
</evidence>
<dbReference type="PANTHER" id="PTHR46174">
    <property type="entry name" value="CXXC-TYPE ZINC FINGER PROTEIN 1"/>
    <property type="match status" value="1"/>
</dbReference>
<dbReference type="Pfam" id="PF12269">
    <property type="entry name" value="CpG_bind_C"/>
    <property type="match status" value="1"/>
</dbReference>
<evidence type="ECO:0000256" key="1">
    <source>
        <dbReference type="ARBA" id="ARBA00004123"/>
    </source>
</evidence>
<dbReference type="EnsemblMetazoa" id="CLYHEMT010455.1">
    <property type="protein sequence ID" value="CLYHEMP010455.1"/>
    <property type="gene ID" value="CLYHEMG010455"/>
</dbReference>
<dbReference type="GO" id="GO:0048188">
    <property type="term" value="C:Set1C/COMPASS complex"/>
    <property type="evidence" value="ECO:0007669"/>
    <property type="project" value="InterPro"/>
</dbReference>
<keyword evidence="7" id="KW-0238">DNA-binding</keyword>
<feature type="compositionally biased region" description="Basic and acidic residues" evidence="13">
    <location>
        <begin position="250"/>
        <end position="267"/>
    </location>
</feature>
<dbReference type="InterPro" id="IPR001965">
    <property type="entry name" value="Znf_PHD"/>
</dbReference>
<evidence type="ECO:0000256" key="13">
    <source>
        <dbReference type="SAM" id="MobiDB-lite"/>
    </source>
</evidence>
<dbReference type="PROSITE" id="PS51058">
    <property type="entry name" value="ZF_CXXC"/>
    <property type="match status" value="1"/>
</dbReference>
<feature type="region of interest" description="Disordered" evidence="13">
    <location>
        <begin position="1"/>
        <end position="58"/>
    </location>
</feature>
<feature type="compositionally biased region" description="Basic residues" evidence="13">
    <location>
        <begin position="336"/>
        <end position="347"/>
    </location>
</feature>
<feature type="compositionally biased region" description="Basic and acidic residues" evidence="13">
    <location>
        <begin position="715"/>
        <end position="730"/>
    </location>
</feature>
<feature type="compositionally biased region" description="Acidic residues" evidence="13">
    <location>
        <begin position="43"/>
        <end position="58"/>
    </location>
</feature>
<keyword evidence="4 12" id="KW-0863">Zinc-finger</keyword>
<proteinExistence type="predicted"/>
<dbReference type="InterPro" id="IPR011011">
    <property type="entry name" value="Znf_FYVE_PHD"/>
</dbReference>
<dbReference type="RefSeq" id="XP_066913903.1">
    <property type="nucleotide sequence ID" value="XM_067057802.1"/>
</dbReference>
<dbReference type="PANTHER" id="PTHR46174:SF1">
    <property type="entry name" value="CXXC-TYPE ZINC FINGER PROTEIN 1"/>
    <property type="match status" value="1"/>
</dbReference>
<dbReference type="GO" id="GO:0045893">
    <property type="term" value="P:positive regulation of DNA-templated transcription"/>
    <property type="evidence" value="ECO:0007669"/>
    <property type="project" value="TreeGrafter"/>
</dbReference>
<evidence type="ECO:0000256" key="9">
    <source>
        <dbReference type="ARBA" id="ARBA00023242"/>
    </source>
</evidence>
<dbReference type="FunFam" id="3.30.40.10:FF:000138">
    <property type="entry name" value="CXXC-type zinc finger protein 1"/>
    <property type="match status" value="1"/>
</dbReference>
<feature type="compositionally biased region" description="Basic residues" evidence="13">
    <location>
        <begin position="367"/>
        <end position="378"/>
    </location>
</feature>
<evidence type="ECO:0000256" key="11">
    <source>
        <dbReference type="ARBA" id="ARBA00081451"/>
    </source>
</evidence>
<keyword evidence="8" id="KW-0804">Transcription</keyword>
<evidence type="ECO:0000256" key="7">
    <source>
        <dbReference type="ARBA" id="ARBA00023125"/>
    </source>
</evidence>
<evidence type="ECO:0000256" key="12">
    <source>
        <dbReference type="PROSITE-ProRule" id="PRU00509"/>
    </source>
</evidence>
<feature type="domain" description="CXXC-type" evidence="15">
    <location>
        <begin position="181"/>
        <end position="230"/>
    </location>
</feature>
<evidence type="ECO:0000256" key="2">
    <source>
        <dbReference type="ARBA" id="ARBA00022553"/>
    </source>
</evidence>
<feature type="compositionally biased region" description="Acidic residues" evidence="13">
    <location>
        <begin position="15"/>
        <end position="26"/>
    </location>
</feature>
<feature type="compositionally biased region" description="Polar residues" evidence="13">
    <location>
        <begin position="279"/>
        <end position="300"/>
    </location>
</feature>
<feature type="compositionally biased region" description="Basic and acidic residues" evidence="13">
    <location>
        <begin position="744"/>
        <end position="757"/>
    </location>
</feature>
<dbReference type="OrthoDB" id="419183at2759"/>
<dbReference type="SMART" id="SM00249">
    <property type="entry name" value="PHD"/>
    <property type="match status" value="1"/>
</dbReference>
<feature type="compositionally biased region" description="Polar residues" evidence="13">
    <location>
        <begin position="699"/>
        <end position="708"/>
    </location>
</feature>
<feature type="domain" description="PHD-type" evidence="14">
    <location>
        <begin position="93"/>
        <end position="143"/>
    </location>
</feature>
<feature type="region of interest" description="Disordered" evidence="13">
    <location>
        <begin position="235"/>
        <end position="420"/>
    </location>
</feature>
<dbReference type="PROSITE" id="PS50016">
    <property type="entry name" value="ZF_PHD_2"/>
    <property type="match status" value="1"/>
</dbReference>
<evidence type="ECO:0000256" key="10">
    <source>
        <dbReference type="ARBA" id="ARBA00023828"/>
    </source>
</evidence>
<dbReference type="InterPro" id="IPR022056">
    <property type="entry name" value="CpG-bd_C"/>
</dbReference>
<sequence>MESPNYQFTKKSNDFDSEATETDVEENSGNVSDKKDSEKLLSNEDDEQEEEIVDSDFEKEERLFSPVKQKTPVKKEGDVTMERTQEYNSDGEEIYCVCRSADIDRFMIACDKCGEWFHGDCIGLKKKHAKKIKDWFCNGCKKLDPNLQTIYKEKKEKKIKVERMDSTDSRKDQKDKEHKDKEQKRISRSCGECSACLIKEDCSTCDYCKDMRKYGGPGKLRQKCRLRQCHNLSKILKGSQTAGNKKKSSKSKDSRDSRQGSDKEESKSTSNSNNITTDHSYTMPASSFNTPTLTKPSSSMKRPRESESDYQPSDHALDEGDGDSPNDDTDYEPEQKKKKMLKVKRANVKKDTSQRNKESKTTNKSSNNRKKKSNTSRGKKNDDAKLATKLQKMEYLASRSTRSNKKDPSSTHRKEKEKEVYTPKHCLGPGCVNAAKLNSKYCSNECGVQLQIRRLQVILPTRGINCSKIYNATVLAEGKIQKYKRTQQECQEILLALDKEYKQLDGLIQKSKGLTIKEENQNEEDKDGDIDLTTYCVSCGIPLAPRIAFRHMEKCWAKLECLMSFGAIQKSAGNLFCDTFMVQQGTYCKRLKIMCPEHYKEGKIEANEVCGCPLVDDQQKETNKFCRQARKKCIRHVAWQRLRKGEIDLKRVHQWWKLEEAYEQERQQQIEISNRRNVLAVLLNDTFDHNYNRSPEKVSLSSNAQTFDHNYGRPLAEKSDSPSKDIKIKEEDEEDSNINITGDTKSKGASEAVKNETPEPMEINVKS</sequence>
<name>A0A7M5VEX6_9CNID</name>
<keyword evidence="2" id="KW-0597">Phosphoprotein</keyword>
<dbReference type="InterPro" id="IPR037869">
    <property type="entry name" value="Spp1/CFP1"/>
</dbReference>
<dbReference type="GO" id="GO:0003677">
    <property type="term" value="F:DNA binding"/>
    <property type="evidence" value="ECO:0007669"/>
    <property type="project" value="UniProtKB-KW"/>
</dbReference>
<comment type="subcellular location">
    <subcellularLocation>
        <location evidence="1">Nucleus</location>
    </subcellularLocation>
</comment>
<keyword evidence="3" id="KW-0479">Metal-binding</keyword>
<reference evidence="16" key="1">
    <citation type="submission" date="2021-01" db="UniProtKB">
        <authorList>
            <consortium name="EnsemblMetazoa"/>
        </authorList>
    </citation>
    <scope>IDENTIFICATION</scope>
</reference>
<dbReference type="AlphaFoldDB" id="A0A7M5VEX6"/>
<evidence type="ECO:0000313" key="16">
    <source>
        <dbReference type="EnsemblMetazoa" id="CLYHEMP010455.1"/>
    </source>
</evidence>
<feature type="compositionally biased region" description="Basic and acidic residues" evidence="13">
    <location>
        <begin position="404"/>
        <end position="420"/>
    </location>
</feature>
<dbReference type="InterPro" id="IPR019787">
    <property type="entry name" value="Znf_PHD-finger"/>
</dbReference>
<dbReference type="GeneID" id="136801172"/>
<evidence type="ECO:0000256" key="8">
    <source>
        <dbReference type="ARBA" id="ARBA00023163"/>
    </source>
</evidence>
<dbReference type="GO" id="GO:0008270">
    <property type="term" value="F:zinc ion binding"/>
    <property type="evidence" value="ECO:0007669"/>
    <property type="project" value="UniProtKB-KW"/>
</dbReference>
<accession>A0A7M5VEX6</accession>
<protein>
    <recommendedName>
        <fullName evidence="10">CXXC-type zinc finger protein 1</fullName>
    </recommendedName>
    <alternativeName>
        <fullName evidence="11">PHD finger and CXXC domain-containing protein 1</fullName>
    </alternativeName>
</protein>
<evidence type="ECO:0000256" key="6">
    <source>
        <dbReference type="ARBA" id="ARBA00023015"/>
    </source>
</evidence>
<feature type="compositionally biased region" description="Basic and acidic residues" evidence="13">
    <location>
        <begin position="32"/>
        <end position="42"/>
    </location>
</feature>
<organism evidence="16 17">
    <name type="scientific">Clytia hemisphaerica</name>
    <dbReference type="NCBI Taxonomy" id="252671"/>
    <lineage>
        <taxon>Eukaryota</taxon>
        <taxon>Metazoa</taxon>
        <taxon>Cnidaria</taxon>
        <taxon>Hydrozoa</taxon>
        <taxon>Hydroidolina</taxon>
        <taxon>Leptothecata</taxon>
        <taxon>Obeliida</taxon>
        <taxon>Clytiidae</taxon>
        <taxon>Clytia</taxon>
    </lineage>
</organism>
<dbReference type="InterPro" id="IPR019786">
    <property type="entry name" value="Zinc_finger_PHD-type_CS"/>
</dbReference>
<evidence type="ECO:0000259" key="14">
    <source>
        <dbReference type="PROSITE" id="PS50016"/>
    </source>
</evidence>
<evidence type="ECO:0000256" key="4">
    <source>
        <dbReference type="ARBA" id="ARBA00022771"/>
    </source>
</evidence>
<keyword evidence="6" id="KW-0805">Transcription regulation</keyword>
<dbReference type="Pfam" id="PF00628">
    <property type="entry name" value="PHD"/>
    <property type="match status" value="1"/>
</dbReference>
<dbReference type="Gene3D" id="3.30.40.10">
    <property type="entry name" value="Zinc/RING finger domain, C3HC4 (zinc finger)"/>
    <property type="match status" value="1"/>
</dbReference>
<dbReference type="PROSITE" id="PS01359">
    <property type="entry name" value="ZF_PHD_1"/>
    <property type="match status" value="1"/>
</dbReference>
<feature type="compositionally biased region" description="Acidic residues" evidence="13">
    <location>
        <begin position="319"/>
        <end position="332"/>
    </location>
</feature>
<feature type="region of interest" description="Disordered" evidence="13">
    <location>
        <begin position="694"/>
        <end position="767"/>
    </location>
</feature>
<feature type="compositionally biased region" description="Polar residues" evidence="13">
    <location>
        <begin position="1"/>
        <end position="10"/>
    </location>
</feature>
<dbReference type="Proteomes" id="UP000594262">
    <property type="component" value="Unplaced"/>
</dbReference>
<keyword evidence="17" id="KW-1185">Reference proteome</keyword>
<evidence type="ECO:0000256" key="3">
    <source>
        <dbReference type="ARBA" id="ARBA00022723"/>
    </source>
</evidence>
<feature type="region of interest" description="Disordered" evidence="13">
    <location>
        <begin position="160"/>
        <end position="181"/>
    </location>
</feature>
<keyword evidence="9" id="KW-0539">Nucleus</keyword>